<accession>A0ACC4BI66</accession>
<dbReference type="EMBL" id="RCHU02000010">
    <property type="protein sequence ID" value="KAL3578149.1"/>
    <property type="molecule type" value="Genomic_DNA"/>
</dbReference>
<gene>
    <name evidence="1" type="ORF">D5086_019653</name>
</gene>
<comment type="caution">
    <text evidence="1">The sequence shown here is derived from an EMBL/GenBank/DDBJ whole genome shotgun (WGS) entry which is preliminary data.</text>
</comment>
<keyword evidence="2" id="KW-1185">Reference proteome</keyword>
<name>A0ACC4BI66_POPAL</name>
<sequence length="265" mass="26989">MERFVPVSRLIPFLAVALAVISLPVYGQINTACTSSVLATFTPCMNFLTNSTGANSTSPTADCCGALKNLTSNGMNCFCLIVTGSVPFSIPINRTLAISLPRACNMPGVPVQCKATVSPIPAPGPVTLGPTLSPGASPSASPEAPVVPEPTPSTLPPVSDTTPLLTPPSSTGDTGAPTSTTGSRPVLTPPSASAPPHSLSPSLLLFAVGFVLFKCTARITHLASFGASNYSLAAQLSMGKREGDTVIASFTETGAAEYCLLLRAL</sequence>
<dbReference type="Proteomes" id="UP000309997">
    <property type="component" value="Unassembled WGS sequence"/>
</dbReference>
<protein>
    <submittedName>
        <fullName evidence="1">Uncharacterized protein</fullName>
    </submittedName>
</protein>
<proteinExistence type="predicted"/>
<organism evidence="1 2">
    <name type="scientific">Populus alba</name>
    <name type="common">White poplar</name>
    <dbReference type="NCBI Taxonomy" id="43335"/>
    <lineage>
        <taxon>Eukaryota</taxon>
        <taxon>Viridiplantae</taxon>
        <taxon>Streptophyta</taxon>
        <taxon>Embryophyta</taxon>
        <taxon>Tracheophyta</taxon>
        <taxon>Spermatophyta</taxon>
        <taxon>Magnoliopsida</taxon>
        <taxon>eudicotyledons</taxon>
        <taxon>Gunneridae</taxon>
        <taxon>Pentapetalae</taxon>
        <taxon>rosids</taxon>
        <taxon>fabids</taxon>
        <taxon>Malpighiales</taxon>
        <taxon>Salicaceae</taxon>
        <taxon>Saliceae</taxon>
        <taxon>Populus</taxon>
    </lineage>
</organism>
<evidence type="ECO:0000313" key="1">
    <source>
        <dbReference type="EMBL" id="KAL3578149.1"/>
    </source>
</evidence>
<evidence type="ECO:0000313" key="2">
    <source>
        <dbReference type="Proteomes" id="UP000309997"/>
    </source>
</evidence>
<reference evidence="1 2" key="1">
    <citation type="journal article" date="2024" name="Plant Biotechnol. J.">
        <title>Genome and CRISPR/Cas9 system of a widespread forest tree (Populus alba) in the world.</title>
        <authorList>
            <person name="Liu Y.J."/>
            <person name="Jiang P.F."/>
            <person name="Han X.M."/>
            <person name="Li X.Y."/>
            <person name="Wang H.M."/>
            <person name="Wang Y.J."/>
            <person name="Wang X.X."/>
            <person name="Zeng Q.Y."/>
        </authorList>
    </citation>
    <scope>NUCLEOTIDE SEQUENCE [LARGE SCALE GENOMIC DNA]</scope>
    <source>
        <strain evidence="2">cv. PAL-ZL1</strain>
    </source>
</reference>